<dbReference type="PRINTS" id="PR00405">
    <property type="entry name" value="REVINTRACTNG"/>
</dbReference>
<evidence type="ECO:0000313" key="5">
    <source>
        <dbReference type="Proteomes" id="UP001159641"/>
    </source>
</evidence>
<evidence type="ECO:0000259" key="3">
    <source>
        <dbReference type="PROSITE" id="PS50115"/>
    </source>
</evidence>
<dbReference type="GO" id="GO:0005737">
    <property type="term" value="C:cytoplasm"/>
    <property type="evidence" value="ECO:0007669"/>
    <property type="project" value="TreeGrafter"/>
</dbReference>
<dbReference type="Gene3D" id="1.10.220.150">
    <property type="entry name" value="Arf GTPase activating protein"/>
    <property type="match status" value="1"/>
</dbReference>
<keyword evidence="5" id="KW-1185">Reference proteome</keyword>
<dbReference type="GO" id="GO:0005096">
    <property type="term" value="F:GTPase activator activity"/>
    <property type="evidence" value="ECO:0007669"/>
    <property type="project" value="InterPro"/>
</dbReference>
<reference evidence="4 5" key="1">
    <citation type="submission" date="2022-11" db="EMBL/GenBank/DDBJ databases">
        <title>Whole genome sequence of Eschrichtius robustus ER-17-0199.</title>
        <authorList>
            <person name="Bruniche-Olsen A."/>
            <person name="Black A.N."/>
            <person name="Fields C.J."/>
            <person name="Walden K."/>
            <person name="Dewoody J.A."/>
        </authorList>
    </citation>
    <scope>NUCLEOTIDE SEQUENCE [LARGE SCALE GENOMIC DNA]</scope>
    <source>
        <strain evidence="4">ER-17-0199</strain>
        <tissue evidence="4">Blubber</tissue>
    </source>
</reference>
<protein>
    <recommendedName>
        <fullName evidence="3">Arf-GAP domain-containing protein</fullName>
    </recommendedName>
</protein>
<keyword evidence="1" id="KW-0479">Metal-binding</keyword>
<dbReference type="SUPFAM" id="SSF57863">
    <property type="entry name" value="ArfGap/RecO-like zinc finger"/>
    <property type="match status" value="1"/>
</dbReference>
<dbReference type="AlphaFoldDB" id="A0AB34GDK9"/>
<evidence type="ECO:0000256" key="1">
    <source>
        <dbReference type="PROSITE-ProRule" id="PRU00288"/>
    </source>
</evidence>
<name>A0AB34GDK9_ESCRO</name>
<dbReference type="Pfam" id="PF01412">
    <property type="entry name" value="ArfGap"/>
    <property type="match status" value="1"/>
</dbReference>
<evidence type="ECO:0000313" key="4">
    <source>
        <dbReference type="EMBL" id="KAJ8776931.1"/>
    </source>
</evidence>
<organism evidence="4 5">
    <name type="scientific">Eschrichtius robustus</name>
    <name type="common">California gray whale</name>
    <name type="synonym">Eschrichtius gibbosus</name>
    <dbReference type="NCBI Taxonomy" id="9764"/>
    <lineage>
        <taxon>Eukaryota</taxon>
        <taxon>Metazoa</taxon>
        <taxon>Chordata</taxon>
        <taxon>Craniata</taxon>
        <taxon>Vertebrata</taxon>
        <taxon>Euteleostomi</taxon>
        <taxon>Mammalia</taxon>
        <taxon>Eutheria</taxon>
        <taxon>Laurasiatheria</taxon>
        <taxon>Artiodactyla</taxon>
        <taxon>Whippomorpha</taxon>
        <taxon>Cetacea</taxon>
        <taxon>Mysticeti</taxon>
        <taxon>Eschrichtiidae</taxon>
        <taxon>Eschrichtius</taxon>
    </lineage>
</organism>
<dbReference type="InterPro" id="IPR037278">
    <property type="entry name" value="ARFGAP/RecO"/>
</dbReference>
<proteinExistence type="predicted"/>
<dbReference type="Proteomes" id="UP001159641">
    <property type="component" value="Unassembled WGS sequence"/>
</dbReference>
<gene>
    <name evidence="4" type="ORF">J1605_014949</name>
</gene>
<evidence type="ECO:0000256" key="2">
    <source>
        <dbReference type="SAM" id="MobiDB-lite"/>
    </source>
</evidence>
<dbReference type="InterPro" id="IPR051718">
    <property type="entry name" value="ARF_GTPase-activating"/>
</dbReference>
<sequence>MVTGSRAAVEGDCGPGPPVTVAPLTRRPVHTCQPHGPGCPLNPPLWQQSLQARRPWTRWGCRHPSAVGGNPVEQHREHRGTSDPGGTSSTTEGTRDTSDGGGPRWASWNIGVFICIRCAGIHRNLGVHISRVKSVNLDQWTPEQIQADRAKESGDSPGKARVVLRKLALDSCAVKRKKRLAKTPGSTLRSTGVVLRPLVLERPQSEVTEKAVSGARRPVVHLYPPEARSRTPTDTEIRGCSSPLPEVVEFLDTGPRMGRADCVRQQDPGTDTLSASITRERFLVSLSSQDPQGQPLH</sequence>
<dbReference type="PROSITE" id="PS50115">
    <property type="entry name" value="ARFGAP"/>
    <property type="match status" value="1"/>
</dbReference>
<keyword evidence="1" id="KW-0863">Zinc-finger</keyword>
<keyword evidence="1" id="KW-0862">Zinc</keyword>
<dbReference type="EMBL" id="JAIQCJ010002323">
    <property type="protein sequence ID" value="KAJ8776931.1"/>
    <property type="molecule type" value="Genomic_DNA"/>
</dbReference>
<feature type="region of interest" description="Disordered" evidence="2">
    <location>
        <begin position="61"/>
        <end position="102"/>
    </location>
</feature>
<dbReference type="InterPro" id="IPR001164">
    <property type="entry name" value="ArfGAP_dom"/>
</dbReference>
<feature type="compositionally biased region" description="Low complexity" evidence="2">
    <location>
        <begin position="82"/>
        <end position="92"/>
    </location>
</feature>
<dbReference type="GO" id="GO:2000369">
    <property type="term" value="P:regulation of clathrin-dependent endocytosis"/>
    <property type="evidence" value="ECO:0007669"/>
    <property type="project" value="TreeGrafter"/>
</dbReference>
<dbReference type="PANTHER" id="PTHR45705">
    <property type="entry name" value="FI20236P1"/>
    <property type="match status" value="1"/>
</dbReference>
<feature type="domain" description="Arf-GAP" evidence="3">
    <location>
        <begin position="96"/>
        <end position="156"/>
    </location>
</feature>
<comment type="caution">
    <text evidence="4">The sequence shown here is derived from an EMBL/GenBank/DDBJ whole genome shotgun (WGS) entry which is preliminary data.</text>
</comment>
<dbReference type="GO" id="GO:0008270">
    <property type="term" value="F:zinc ion binding"/>
    <property type="evidence" value="ECO:0007669"/>
    <property type="project" value="UniProtKB-KW"/>
</dbReference>
<dbReference type="SMART" id="SM00105">
    <property type="entry name" value="ArfGap"/>
    <property type="match status" value="1"/>
</dbReference>
<dbReference type="PANTHER" id="PTHR45705:SF8">
    <property type="entry name" value="STROMAL MEMBRANE-ASSOCIATED PROTEIN 1"/>
    <property type="match status" value="1"/>
</dbReference>
<dbReference type="InterPro" id="IPR038508">
    <property type="entry name" value="ArfGAP_dom_sf"/>
</dbReference>
<accession>A0AB34GDK9</accession>